<reference evidence="1" key="2">
    <citation type="journal article" date="2021" name="PeerJ">
        <title>Extensive microbial diversity within the chicken gut microbiome revealed by metagenomics and culture.</title>
        <authorList>
            <person name="Gilroy R."/>
            <person name="Ravi A."/>
            <person name="Getino M."/>
            <person name="Pursley I."/>
            <person name="Horton D.L."/>
            <person name="Alikhan N.F."/>
            <person name="Baker D."/>
            <person name="Gharbi K."/>
            <person name="Hall N."/>
            <person name="Watson M."/>
            <person name="Adriaenssens E.M."/>
            <person name="Foster-Nyarko E."/>
            <person name="Jarju S."/>
            <person name="Secka A."/>
            <person name="Antonio M."/>
            <person name="Oren A."/>
            <person name="Chaudhuri R.R."/>
            <person name="La Ragione R."/>
            <person name="Hildebrand F."/>
            <person name="Pallen M.J."/>
        </authorList>
    </citation>
    <scope>NUCLEOTIDE SEQUENCE</scope>
    <source>
        <strain evidence="1">B1-15692</strain>
    </source>
</reference>
<reference evidence="1" key="1">
    <citation type="submission" date="2020-10" db="EMBL/GenBank/DDBJ databases">
        <authorList>
            <person name="Gilroy R."/>
        </authorList>
    </citation>
    <scope>NUCLEOTIDE SEQUENCE</scope>
    <source>
        <strain evidence="1">B1-15692</strain>
    </source>
</reference>
<proteinExistence type="predicted"/>
<dbReference type="AlphaFoldDB" id="A0A9D9I9K5"/>
<protein>
    <submittedName>
        <fullName evidence="1">Uncharacterized protein</fullName>
    </submittedName>
</protein>
<name>A0A9D9I9K5_9BACT</name>
<accession>A0A9D9I9K5</accession>
<organism evidence="1 2">
    <name type="scientific">Candidatus Cryptobacteroides faecipullorum</name>
    <dbReference type="NCBI Taxonomy" id="2840764"/>
    <lineage>
        <taxon>Bacteria</taxon>
        <taxon>Pseudomonadati</taxon>
        <taxon>Bacteroidota</taxon>
        <taxon>Bacteroidia</taxon>
        <taxon>Bacteroidales</taxon>
        <taxon>Candidatus Cryptobacteroides</taxon>
    </lineage>
</organism>
<comment type="caution">
    <text evidence="1">The sequence shown here is derived from an EMBL/GenBank/DDBJ whole genome shotgun (WGS) entry which is preliminary data.</text>
</comment>
<dbReference type="EMBL" id="JADIMH010000041">
    <property type="protein sequence ID" value="MBO8467531.1"/>
    <property type="molecule type" value="Genomic_DNA"/>
</dbReference>
<gene>
    <name evidence="1" type="ORF">IAB99_07185</name>
</gene>
<evidence type="ECO:0000313" key="1">
    <source>
        <dbReference type="EMBL" id="MBO8467531.1"/>
    </source>
</evidence>
<dbReference type="Proteomes" id="UP000823660">
    <property type="component" value="Unassembled WGS sequence"/>
</dbReference>
<sequence length="136" mass="15358">MTVEIKRISIGTDIRMRVNFSVAGSQMSWDDVSDISCWLICDSQRTRHDDVTFEIGGTPEDLYVKWLACNQRYDGLYRLAVRFVIDGDTRTFDAPAFELVKSSEGIGSYEYTLVTEDGLNVVTEGNENESILITTL</sequence>
<evidence type="ECO:0000313" key="2">
    <source>
        <dbReference type="Proteomes" id="UP000823660"/>
    </source>
</evidence>